<evidence type="ECO:0000313" key="2">
    <source>
        <dbReference type="EMBL" id="PIS41118.1"/>
    </source>
</evidence>
<dbReference type="AlphaFoldDB" id="A0A2H0YRK1"/>
<keyword evidence="1" id="KW-0472">Membrane</keyword>
<proteinExistence type="predicted"/>
<accession>A0A2H0YRK1</accession>
<reference evidence="3" key="1">
    <citation type="submission" date="2017-09" db="EMBL/GenBank/DDBJ databases">
        <title>Depth-based differentiation of microbial function through sediment-hosted aquifers and enrichment of novel symbionts in the deep terrestrial subsurface.</title>
        <authorList>
            <person name="Probst A.J."/>
            <person name="Ladd B."/>
            <person name="Jarett J.K."/>
            <person name="Geller-Mcgrath D.E."/>
            <person name="Sieber C.M.K."/>
            <person name="Emerson J.B."/>
            <person name="Anantharaman K."/>
            <person name="Thomas B.C."/>
            <person name="Malmstrom R."/>
            <person name="Stieglmeier M."/>
            <person name="Klingl A."/>
            <person name="Woyke T."/>
            <person name="Ryan C.M."/>
            <person name="Banfield J.F."/>
        </authorList>
    </citation>
    <scope>NUCLEOTIDE SEQUENCE [LARGE SCALE GENOMIC DNA]</scope>
</reference>
<sequence length="206" mass="23529">MLWSAAVFFGITALTVCFSGVAAGYPYEFHALRGIEMGSLPSVFLKLAAITDVSVQSNAVLIFMGLILFGIQLLPFLYGTIFYSRMQRYVVTFDDVARFSLLAVMLFVHVGKIYSPQWEIWWLPLALLVVRRPRELYVLIAIDLLNYVLFPILLIIYNAVWFRYAYFDSLVLVHYATVLIFGLVIAQPFLTQRRRLRNAAIGNSQI</sequence>
<protein>
    <submittedName>
        <fullName evidence="2">Uncharacterized protein</fullName>
    </submittedName>
</protein>
<dbReference type="Proteomes" id="UP000228711">
    <property type="component" value="Unassembled WGS sequence"/>
</dbReference>
<comment type="caution">
    <text evidence="2">The sequence shown here is derived from an EMBL/GenBank/DDBJ whole genome shotgun (WGS) entry which is preliminary data.</text>
</comment>
<keyword evidence="1" id="KW-1133">Transmembrane helix</keyword>
<keyword evidence="1" id="KW-0812">Transmembrane</keyword>
<dbReference type="EMBL" id="PEXV01000153">
    <property type="protein sequence ID" value="PIS41118.1"/>
    <property type="molecule type" value="Genomic_DNA"/>
</dbReference>
<evidence type="ECO:0000256" key="1">
    <source>
        <dbReference type="SAM" id="Phobius"/>
    </source>
</evidence>
<evidence type="ECO:0000313" key="3">
    <source>
        <dbReference type="Proteomes" id="UP000228711"/>
    </source>
</evidence>
<feature type="transmembrane region" description="Helical" evidence="1">
    <location>
        <begin position="136"/>
        <end position="160"/>
    </location>
</feature>
<name>A0A2H0YRK1_9BACT</name>
<organism evidence="2 3">
    <name type="scientific">Candidatus Kerfeldbacteria bacterium CG08_land_8_20_14_0_20_42_7</name>
    <dbReference type="NCBI Taxonomy" id="2014245"/>
    <lineage>
        <taxon>Bacteria</taxon>
        <taxon>Candidatus Kerfeldiibacteriota</taxon>
    </lineage>
</organism>
<gene>
    <name evidence="2" type="ORF">COT25_04790</name>
</gene>
<feature type="transmembrane region" description="Helical" evidence="1">
    <location>
        <begin position="60"/>
        <end position="84"/>
    </location>
</feature>
<feature type="transmembrane region" description="Helical" evidence="1">
    <location>
        <begin position="172"/>
        <end position="190"/>
    </location>
</feature>